<evidence type="ECO:0000313" key="1">
    <source>
        <dbReference type="EMBL" id="KAD5508257.1"/>
    </source>
</evidence>
<dbReference type="Proteomes" id="UP000326396">
    <property type="component" value="Linkage Group LG16"/>
</dbReference>
<comment type="caution">
    <text evidence="1">The sequence shown here is derived from an EMBL/GenBank/DDBJ whole genome shotgun (WGS) entry which is preliminary data.</text>
</comment>
<organism evidence="1 2">
    <name type="scientific">Mikania micrantha</name>
    <name type="common">bitter vine</name>
    <dbReference type="NCBI Taxonomy" id="192012"/>
    <lineage>
        <taxon>Eukaryota</taxon>
        <taxon>Viridiplantae</taxon>
        <taxon>Streptophyta</taxon>
        <taxon>Embryophyta</taxon>
        <taxon>Tracheophyta</taxon>
        <taxon>Spermatophyta</taxon>
        <taxon>Magnoliopsida</taxon>
        <taxon>eudicotyledons</taxon>
        <taxon>Gunneridae</taxon>
        <taxon>Pentapetalae</taxon>
        <taxon>asterids</taxon>
        <taxon>campanulids</taxon>
        <taxon>Asterales</taxon>
        <taxon>Asteraceae</taxon>
        <taxon>Asteroideae</taxon>
        <taxon>Heliantheae alliance</taxon>
        <taxon>Eupatorieae</taxon>
        <taxon>Mikania</taxon>
    </lineage>
</organism>
<accession>A0A5N6NWW7</accession>
<name>A0A5N6NWW7_9ASTR</name>
<dbReference type="EMBL" id="SZYD01000008">
    <property type="protein sequence ID" value="KAD5508257.1"/>
    <property type="molecule type" value="Genomic_DNA"/>
</dbReference>
<proteinExistence type="predicted"/>
<protein>
    <submittedName>
        <fullName evidence="1">Uncharacterized protein</fullName>
    </submittedName>
</protein>
<evidence type="ECO:0000313" key="2">
    <source>
        <dbReference type="Proteomes" id="UP000326396"/>
    </source>
</evidence>
<keyword evidence="2" id="KW-1185">Reference proteome</keyword>
<dbReference type="AlphaFoldDB" id="A0A5N6NWW7"/>
<sequence>MLVKYLIYSNTFFLQNQKENTVRNVNFIPKLSSSLSRTQSQRSTAATTTKLEQWVMFKYDKTCGFGLDNTSTYLCDELSPPVAACSPPLLVIIQGEENGNTICRESYESINRVPVEVYESFKRIFLEGCEGWNKLRGEVKASISNMCDSRDESIISLR</sequence>
<gene>
    <name evidence="1" type="ORF">E3N88_15960</name>
</gene>
<reference evidence="1 2" key="1">
    <citation type="submission" date="2019-05" db="EMBL/GenBank/DDBJ databases">
        <title>Mikania micrantha, genome provides insights into the molecular mechanism of rapid growth.</title>
        <authorList>
            <person name="Liu B."/>
        </authorList>
    </citation>
    <scope>NUCLEOTIDE SEQUENCE [LARGE SCALE GENOMIC DNA]</scope>
    <source>
        <strain evidence="1">NLD-2019</strain>
        <tissue evidence="1">Leaf</tissue>
    </source>
</reference>